<comment type="caution">
    <text evidence="2">The sequence shown here is derived from an EMBL/GenBank/DDBJ whole genome shotgun (WGS) entry which is preliminary data.</text>
</comment>
<keyword evidence="1" id="KW-0547">Nucleotide-binding</keyword>
<dbReference type="AlphaFoldDB" id="A0AA91V7N2"/>
<dbReference type="EC" id="3.5.2.9" evidence="1"/>
<evidence type="ECO:0000256" key="1">
    <source>
        <dbReference type="HAMAP-Rule" id="MF_00691"/>
    </source>
</evidence>
<dbReference type="PANTHER" id="PTHR30292">
    <property type="entry name" value="UNCHARACTERIZED PROTEIN YBGL-RELATED"/>
    <property type="match status" value="1"/>
</dbReference>
<dbReference type="SUPFAM" id="SSF88713">
    <property type="entry name" value="Glycoside hydrolase/deacetylase"/>
    <property type="match status" value="1"/>
</dbReference>
<keyword evidence="1" id="KW-0067">ATP-binding</keyword>
<dbReference type="RefSeq" id="WP_097899165.1">
    <property type="nucleotide sequence ID" value="NZ_NVOR01000140.1"/>
</dbReference>
<comment type="catalytic activity">
    <reaction evidence="1">
        <text>5-oxo-L-proline + ATP + 2 H2O = L-glutamate + ADP + phosphate + H(+)</text>
        <dbReference type="Rhea" id="RHEA:10348"/>
        <dbReference type="ChEBI" id="CHEBI:15377"/>
        <dbReference type="ChEBI" id="CHEBI:15378"/>
        <dbReference type="ChEBI" id="CHEBI:29985"/>
        <dbReference type="ChEBI" id="CHEBI:30616"/>
        <dbReference type="ChEBI" id="CHEBI:43474"/>
        <dbReference type="ChEBI" id="CHEBI:58402"/>
        <dbReference type="ChEBI" id="CHEBI:456216"/>
        <dbReference type="EC" id="3.5.2.9"/>
    </reaction>
</comment>
<comment type="similarity">
    <text evidence="1">Belongs to the LamB/PxpA family.</text>
</comment>
<dbReference type="Pfam" id="PF03746">
    <property type="entry name" value="LamB_YcsF"/>
    <property type="match status" value="1"/>
</dbReference>
<dbReference type="CDD" id="cd10787">
    <property type="entry name" value="LamB_YcsF_like"/>
    <property type="match status" value="1"/>
</dbReference>
<protein>
    <recommendedName>
        <fullName evidence="1">5-oxoprolinase subunit A</fullName>
        <shortName evidence="1">5-OPase subunit A</shortName>
        <ecNumber evidence="1">3.5.2.9</ecNumber>
    </recommendedName>
    <alternativeName>
        <fullName evidence="1">5-oxoprolinase (ATP-hydrolyzing) subunit A</fullName>
    </alternativeName>
</protein>
<gene>
    <name evidence="1" type="primary">pxpA</name>
    <name evidence="2" type="ORF">CON65_24770</name>
</gene>
<evidence type="ECO:0000313" key="2">
    <source>
        <dbReference type="EMBL" id="PED80071.1"/>
    </source>
</evidence>
<dbReference type="Proteomes" id="UP000221020">
    <property type="component" value="Unassembled WGS sequence"/>
</dbReference>
<comment type="subunit">
    <text evidence="1">Forms a complex composed of PxpA, PxpB and PxpC.</text>
</comment>
<dbReference type="Gene3D" id="3.20.20.370">
    <property type="entry name" value="Glycoside hydrolase/deacetylase"/>
    <property type="match status" value="1"/>
</dbReference>
<dbReference type="GO" id="GO:0005524">
    <property type="term" value="F:ATP binding"/>
    <property type="evidence" value="ECO:0007669"/>
    <property type="project" value="UniProtKB-UniRule"/>
</dbReference>
<dbReference type="InterPro" id="IPR005501">
    <property type="entry name" value="LamB/YcsF/PxpA-like"/>
</dbReference>
<comment type="function">
    <text evidence="1">Catalyzes the cleavage of 5-oxoproline to form L-glutamate coupled to the hydrolysis of ATP to ADP and inorganic phosphate.</text>
</comment>
<dbReference type="EMBL" id="NVOR01000140">
    <property type="protein sequence ID" value="PED80071.1"/>
    <property type="molecule type" value="Genomic_DNA"/>
</dbReference>
<dbReference type="InterPro" id="IPR011330">
    <property type="entry name" value="Glyco_hydro/deAcase_b/a-brl"/>
</dbReference>
<dbReference type="HAMAP" id="MF_00691">
    <property type="entry name" value="PxpA"/>
    <property type="match status" value="1"/>
</dbReference>
<dbReference type="NCBIfam" id="NF003816">
    <property type="entry name" value="PRK05406.1-5"/>
    <property type="match status" value="1"/>
</dbReference>
<organism evidence="2 3">
    <name type="scientific">Bacillus pseudomycoides</name>
    <dbReference type="NCBI Taxonomy" id="64104"/>
    <lineage>
        <taxon>Bacteria</taxon>
        <taxon>Bacillati</taxon>
        <taxon>Bacillota</taxon>
        <taxon>Bacilli</taxon>
        <taxon>Bacillales</taxon>
        <taxon>Bacillaceae</taxon>
        <taxon>Bacillus</taxon>
        <taxon>Bacillus cereus group</taxon>
    </lineage>
</organism>
<keyword evidence="1" id="KW-0378">Hydrolase</keyword>
<proteinExistence type="inferred from homology"/>
<dbReference type="NCBIfam" id="NF003813">
    <property type="entry name" value="PRK05406.1-2"/>
    <property type="match status" value="1"/>
</dbReference>
<sequence length="252" mass="27481">MVTVDLNCDLGEGFGAYKIGNDDAILPFVSSVNIACGFHAGDPTVMRQTVEKALRNNVAIGAHPGFPDLVGFGRRAMHVSPDEVYDYVLYQIGALDGFVRAAGGRMHHVKPHGALYNMAATDPKIADAIAKAIYHMNPELFLYGLANSAFIQAAEKYELNLVQEAFADRTYQSDGTLTSRTEENALIKNEDRAIEQVLQMVQEGHVQAVDGTVVAIHAKTICLHGDGEKAVQFAERIYRTFRLKGVSICAPK</sequence>
<accession>A0AA91V7N2</accession>
<dbReference type="GO" id="GO:0005975">
    <property type="term" value="P:carbohydrate metabolic process"/>
    <property type="evidence" value="ECO:0007669"/>
    <property type="project" value="InterPro"/>
</dbReference>
<reference evidence="2 3" key="1">
    <citation type="submission" date="2017-09" db="EMBL/GenBank/DDBJ databases">
        <title>Large-scale bioinformatics analysis of Bacillus genomes uncovers conserved roles of natural products in bacterial physiology.</title>
        <authorList>
            <consortium name="Agbiome Team Llc"/>
            <person name="Bleich R.M."/>
            <person name="Grubbs K.J."/>
            <person name="Santa Maria K.C."/>
            <person name="Allen S.E."/>
            <person name="Farag S."/>
            <person name="Shank E.A."/>
            <person name="Bowers A."/>
        </authorList>
    </citation>
    <scope>NUCLEOTIDE SEQUENCE [LARGE SCALE GENOMIC DNA]</scope>
    <source>
        <strain evidence="2 3">AFS092012</strain>
    </source>
</reference>
<dbReference type="GO" id="GO:0017168">
    <property type="term" value="F:5-oxoprolinase (ATP-hydrolyzing) activity"/>
    <property type="evidence" value="ECO:0007669"/>
    <property type="project" value="UniProtKB-UniRule"/>
</dbReference>
<dbReference type="NCBIfam" id="NF003814">
    <property type="entry name" value="PRK05406.1-3"/>
    <property type="match status" value="1"/>
</dbReference>
<evidence type="ECO:0000313" key="3">
    <source>
        <dbReference type="Proteomes" id="UP000221020"/>
    </source>
</evidence>
<dbReference type="PANTHER" id="PTHR30292:SF0">
    <property type="entry name" value="5-OXOPROLINASE SUBUNIT A"/>
    <property type="match status" value="1"/>
</dbReference>
<name>A0AA91V7N2_9BACI</name>